<dbReference type="Proteomes" id="UP000887116">
    <property type="component" value="Unassembled WGS sequence"/>
</dbReference>
<evidence type="ECO:0000313" key="1">
    <source>
        <dbReference type="EMBL" id="GFQ87242.1"/>
    </source>
</evidence>
<gene>
    <name evidence="1" type="primary">X975_19219</name>
    <name evidence="1" type="ORF">TNCT_24761</name>
</gene>
<reference evidence="1" key="1">
    <citation type="submission" date="2020-07" db="EMBL/GenBank/DDBJ databases">
        <title>Multicomponent nature underlies the extraordinary mechanical properties of spider dragline silk.</title>
        <authorList>
            <person name="Kono N."/>
            <person name="Nakamura H."/>
            <person name="Mori M."/>
            <person name="Yoshida Y."/>
            <person name="Ohtoshi R."/>
            <person name="Malay A.D."/>
            <person name="Moran D.A.P."/>
            <person name="Tomita M."/>
            <person name="Numata K."/>
            <person name="Arakawa K."/>
        </authorList>
    </citation>
    <scope>NUCLEOTIDE SEQUENCE</scope>
</reference>
<keyword evidence="2" id="KW-1185">Reference proteome</keyword>
<accession>A0A8X6I461</accession>
<dbReference type="AlphaFoldDB" id="A0A8X6I461"/>
<sequence length="71" mass="8874">MLHILKERLGMRKIASRWVLHHFKVMQKWLRYDAARTYMEREGEAFLRRIITLDEIWARVYQTELKRQSNR</sequence>
<name>A0A8X6I461_TRICU</name>
<comment type="caution">
    <text evidence="1">The sequence shown here is derived from an EMBL/GenBank/DDBJ whole genome shotgun (WGS) entry which is preliminary data.</text>
</comment>
<evidence type="ECO:0000313" key="2">
    <source>
        <dbReference type="Proteomes" id="UP000887116"/>
    </source>
</evidence>
<organism evidence="1 2">
    <name type="scientific">Trichonephila clavata</name>
    <name type="common">Joro spider</name>
    <name type="synonym">Nephila clavata</name>
    <dbReference type="NCBI Taxonomy" id="2740835"/>
    <lineage>
        <taxon>Eukaryota</taxon>
        <taxon>Metazoa</taxon>
        <taxon>Ecdysozoa</taxon>
        <taxon>Arthropoda</taxon>
        <taxon>Chelicerata</taxon>
        <taxon>Arachnida</taxon>
        <taxon>Araneae</taxon>
        <taxon>Araneomorphae</taxon>
        <taxon>Entelegynae</taxon>
        <taxon>Araneoidea</taxon>
        <taxon>Nephilidae</taxon>
        <taxon>Trichonephila</taxon>
    </lineage>
</organism>
<dbReference type="EMBL" id="BMAO01003355">
    <property type="protein sequence ID" value="GFQ87242.1"/>
    <property type="molecule type" value="Genomic_DNA"/>
</dbReference>
<protein>
    <submittedName>
        <fullName evidence="1">Mariner Mos1 transposase</fullName>
    </submittedName>
</protein>
<proteinExistence type="predicted"/>
<dbReference type="OrthoDB" id="6435066at2759"/>